<gene>
    <name evidence="1" type="ORF">E3U55_01235</name>
</gene>
<dbReference type="Proteomes" id="UP000297975">
    <property type="component" value="Unassembled WGS sequence"/>
</dbReference>
<accession>A0A4Y8IXA3</accession>
<dbReference type="OrthoDB" id="2040879at2"/>
<keyword evidence="2" id="KW-1185">Reference proteome</keyword>
<sequence>MGEERVKRSINKWEEELQQYNTNDFERMYEMWVQNSFSKIPPNYQQKFFSMMDQWFLYTYAFLQGTSSQITAKERILQTARSFDEDIETITDLQNLSIEQLTYLANQQLSRSRIYSLTQGGITGTGGWLLLSADFPLMLTMNLRSVQLIGSSFGYDMNNPIEMVVALKVLHGGILPKRFQYDAWHQLKEETSSLTTIMESEDLLTDETWIEQPLNQVFKTLAIVMFRKKLVQGVPLISVGIGALSNYKLSKEVTNFAKRYYQYRHLIEK</sequence>
<proteinExistence type="predicted"/>
<evidence type="ECO:0000313" key="1">
    <source>
        <dbReference type="EMBL" id="TFB25045.1"/>
    </source>
</evidence>
<dbReference type="EMBL" id="SOPW01000001">
    <property type="protein sequence ID" value="TFB25045.1"/>
    <property type="molecule type" value="Genomic_DNA"/>
</dbReference>
<dbReference type="AlphaFoldDB" id="A0A4Y8IXA3"/>
<dbReference type="InterPro" id="IPR024787">
    <property type="entry name" value="EcsC"/>
</dbReference>
<comment type="caution">
    <text evidence="1">The sequence shown here is derived from an EMBL/GenBank/DDBJ whole genome shotgun (WGS) entry which is preliminary data.</text>
</comment>
<dbReference type="RefSeq" id="WP_134338505.1">
    <property type="nucleotide sequence ID" value="NZ_SOPW01000001.1"/>
</dbReference>
<protein>
    <submittedName>
        <fullName evidence="1">EcsC family protein</fullName>
    </submittedName>
</protein>
<dbReference type="PANTHER" id="PTHR41260:SF1">
    <property type="entry name" value="PROTEIN ECSC"/>
    <property type="match status" value="1"/>
</dbReference>
<dbReference type="PANTHER" id="PTHR41260">
    <property type="entry name" value="PROTEIN ECSC"/>
    <property type="match status" value="1"/>
</dbReference>
<dbReference type="Pfam" id="PF12787">
    <property type="entry name" value="EcsC"/>
    <property type="match status" value="1"/>
</dbReference>
<evidence type="ECO:0000313" key="2">
    <source>
        <dbReference type="Proteomes" id="UP000297975"/>
    </source>
</evidence>
<organism evidence="1 2">
    <name type="scientific">Filobacillus milosensis</name>
    <dbReference type="NCBI Taxonomy" id="94137"/>
    <lineage>
        <taxon>Bacteria</taxon>
        <taxon>Bacillati</taxon>
        <taxon>Bacillota</taxon>
        <taxon>Bacilli</taxon>
        <taxon>Bacillales</taxon>
        <taxon>Bacillaceae</taxon>
        <taxon>Filobacillus</taxon>
    </lineage>
</organism>
<reference evidence="1 2" key="1">
    <citation type="submission" date="2019-03" db="EMBL/GenBank/DDBJ databases">
        <authorList>
            <person name="He R.-H."/>
        </authorList>
    </citation>
    <scope>NUCLEOTIDE SEQUENCE [LARGE SCALE GENOMIC DNA]</scope>
    <source>
        <strain evidence="2">SH 714</strain>
    </source>
</reference>
<name>A0A4Y8IXA3_9BACI</name>